<accession>A0ABY4KU13</accession>
<evidence type="ECO:0000313" key="1">
    <source>
        <dbReference type="EMBL" id="UPQ83696.1"/>
    </source>
</evidence>
<dbReference type="Proteomes" id="UP000831189">
    <property type="component" value="Chromosome"/>
</dbReference>
<dbReference type="EMBL" id="CP096208">
    <property type="protein sequence ID" value="UPQ83696.1"/>
    <property type="molecule type" value="Genomic_DNA"/>
</dbReference>
<name>A0ABY4KU13_9PSED</name>
<organism evidence="1 2">
    <name type="scientific">Pseudomonas knackmussii</name>
    <dbReference type="NCBI Taxonomy" id="65741"/>
    <lineage>
        <taxon>Bacteria</taxon>
        <taxon>Pseudomonadati</taxon>
        <taxon>Pseudomonadota</taxon>
        <taxon>Gammaproteobacteria</taxon>
        <taxon>Pseudomonadales</taxon>
        <taxon>Pseudomonadaceae</taxon>
        <taxon>Pseudomonas</taxon>
    </lineage>
</organism>
<evidence type="ECO:0000313" key="2">
    <source>
        <dbReference type="Proteomes" id="UP000831189"/>
    </source>
</evidence>
<protein>
    <recommendedName>
        <fullName evidence="3">Secreted protein</fullName>
    </recommendedName>
</protein>
<gene>
    <name evidence="1" type="ORF">M0M42_04625</name>
</gene>
<keyword evidence="2" id="KW-1185">Reference proteome</keyword>
<reference evidence="1 2" key="1">
    <citation type="submission" date="2022-04" db="EMBL/GenBank/DDBJ databases">
        <title>Pseudomonas knackmussii B09-2.</title>
        <authorList>
            <person name="Deng Y."/>
        </authorList>
    </citation>
    <scope>NUCLEOTIDE SEQUENCE [LARGE SCALE GENOMIC DNA]</scope>
    <source>
        <strain evidence="1 2">B09-2</strain>
    </source>
</reference>
<proteinExistence type="predicted"/>
<evidence type="ECO:0008006" key="3">
    <source>
        <dbReference type="Google" id="ProtNLM"/>
    </source>
</evidence>
<sequence length="67" mass="8021">MRLLTVFFRRPPRRHYALLDEHRRCLMLMTAPQSPRGERWVEINEIRLSWIGQVLPQQALQRHGSAT</sequence>